<evidence type="ECO:0000313" key="3">
    <source>
        <dbReference type="Proteomes" id="UP000297982"/>
    </source>
</evidence>
<reference evidence="2 3" key="1">
    <citation type="journal article" date="2003" name="Int. J. Syst. Evol. Microbiol.">
        <title>Halobacillus salinus sp. nov., isolated from a salt lake on the coast of the East Sea in Korea.</title>
        <authorList>
            <person name="Yoon J.H."/>
            <person name="Kang K.H."/>
            <person name="Park Y.H."/>
        </authorList>
    </citation>
    <scope>NUCLEOTIDE SEQUENCE [LARGE SCALE GENOMIC DNA]</scope>
    <source>
        <strain evidence="2 3">HSL-3</strain>
    </source>
</reference>
<dbReference type="RefSeq" id="WP_135328311.1">
    <property type="nucleotide sequence ID" value="NZ_SRJC01000005.1"/>
</dbReference>
<accession>A0A4Z0GWY2</accession>
<feature type="domain" description="PLD phosphodiesterase" evidence="1">
    <location>
        <begin position="137"/>
        <end position="164"/>
    </location>
</feature>
<evidence type="ECO:0000313" key="2">
    <source>
        <dbReference type="EMBL" id="TGB01587.1"/>
    </source>
</evidence>
<dbReference type="InterPro" id="IPR001736">
    <property type="entry name" value="PLipase_D/transphosphatidylase"/>
</dbReference>
<evidence type="ECO:0000259" key="1">
    <source>
        <dbReference type="PROSITE" id="PS50035"/>
    </source>
</evidence>
<keyword evidence="3" id="KW-1185">Reference proteome</keyword>
<dbReference type="CDD" id="cd09112">
    <property type="entry name" value="PLDc_CLS_2"/>
    <property type="match status" value="1"/>
</dbReference>
<gene>
    <name evidence="2" type="ORF">E4663_15630</name>
</gene>
<dbReference type="PROSITE" id="PS50035">
    <property type="entry name" value="PLD"/>
    <property type="match status" value="2"/>
</dbReference>
<dbReference type="Gene3D" id="3.30.870.10">
    <property type="entry name" value="Endonuclease Chain A"/>
    <property type="match status" value="2"/>
</dbReference>
<comment type="caution">
    <text evidence="2">The sequence shown here is derived from an EMBL/GenBank/DDBJ whole genome shotgun (WGS) entry which is preliminary data.</text>
</comment>
<dbReference type="Pfam" id="PF13091">
    <property type="entry name" value="PLDc_2"/>
    <property type="match status" value="2"/>
</dbReference>
<dbReference type="EMBL" id="SRJC01000005">
    <property type="protein sequence ID" value="TGB01587.1"/>
    <property type="molecule type" value="Genomic_DNA"/>
</dbReference>
<sequence>MMVVLIIIILFVLLLIDFKLGRRQHHRHARKLSFEQTTADYTLFKNGSPMYEKLFNDIYQATTQVDVFFYLIDKDYISRNFLQVLKNKAKEGVPVRLLADRLGSYRLNKQIRQELEDAGVEFRFAEVPTFPYLFYKLQRRNHRKIAIIDGEIGYVGGFNIGKNYIGQSSKFRDWRDYHLRCTGRMVKELHEVMLDDWDLATGEKIEALESPDTGSQNVRIVATDGVGLEDELKEMIDRAEQELMIGTPYFIPTERLMGALEDALQRGVELYIMVPLKSDHPFVKEAGIPYLNRLYRLGANVGFFDAGFYHAKVVIVDGQLADLGTANFDRRSLFLNKEVNTFIYEKPFIDNLRDMYLEDFEDTIPFDDHWLRNRSAGTRINEKIAVLLRPFL</sequence>
<dbReference type="PANTHER" id="PTHR21248:SF7">
    <property type="entry name" value="MINOR CARDIOLIPIN SYNTHASE CLSB"/>
    <property type="match status" value="1"/>
</dbReference>
<organism evidence="2 3">
    <name type="scientific">Halobacillus salinus</name>
    <dbReference type="NCBI Taxonomy" id="192814"/>
    <lineage>
        <taxon>Bacteria</taxon>
        <taxon>Bacillati</taxon>
        <taxon>Bacillota</taxon>
        <taxon>Bacilli</taxon>
        <taxon>Bacillales</taxon>
        <taxon>Bacillaceae</taxon>
        <taxon>Halobacillus</taxon>
    </lineage>
</organism>
<dbReference type="GO" id="GO:0030572">
    <property type="term" value="F:phosphatidyltransferase activity"/>
    <property type="evidence" value="ECO:0007669"/>
    <property type="project" value="UniProtKB-ARBA"/>
</dbReference>
<dbReference type="STRING" id="192814.GCA_900166575_03053"/>
<dbReference type="Proteomes" id="UP000297982">
    <property type="component" value="Unassembled WGS sequence"/>
</dbReference>
<dbReference type="InterPro" id="IPR025202">
    <property type="entry name" value="PLD-like_dom"/>
</dbReference>
<feature type="domain" description="PLD phosphodiesterase" evidence="1">
    <location>
        <begin position="305"/>
        <end position="332"/>
    </location>
</feature>
<dbReference type="SMART" id="SM00155">
    <property type="entry name" value="PLDc"/>
    <property type="match status" value="2"/>
</dbReference>
<proteinExistence type="predicted"/>
<dbReference type="GO" id="GO:0032049">
    <property type="term" value="P:cardiolipin biosynthetic process"/>
    <property type="evidence" value="ECO:0007669"/>
    <property type="project" value="UniProtKB-ARBA"/>
</dbReference>
<protein>
    <submittedName>
        <fullName evidence="2">Cardiolipin synthetase</fullName>
    </submittedName>
</protein>
<dbReference type="PANTHER" id="PTHR21248">
    <property type="entry name" value="CARDIOLIPIN SYNTHASE"/>
    <property type="match status" value="1"/>
</dbReference>
<dbReference type="AlphaFoldDB" id="A0A4Z0GWY2"/>
<dbReference type="CDD" id="cd09110">
    <property type="entry name" value="PLDc_CLS_1"/>
    <property type="match status" value="1"/>
</dbReference>
<dbReference type="SUPFAM" id="SSF56024">
    <property type="entry name" value="Phospholipase D/nuclease"/>
    <property type="match status" value="2"/>
</dbReference>
<name>A0A4Z0GWY2_9BACI</name>